<dbReference type="EMBL" id="AKCV02000011">
    <property type="protein sequence ID" value="TMS59124.1"/>
    <property type="molecule type" value="Genomic_DNA"/>
</dbReference>
<proteinExistence type="predicted"/>
<keyword evidence="2" id="KW-1185">Reference proteome</keyword>
<dbReference type="EC" id="3.2.2.27" evidence="1"/>
<dbReference type="Proteomes" id="UP000004277">
    <property type="component" value="Unassembled WGS sequence"/>
</dbReference>
<organism evidence="1 2">
    <name type="scientific">Imbroritus primus</name>
    <dbReference type="NCBI Taxonomy" id="3058603"/>
    <lineage>
        <taxon>Bacteria</taxon>
        <taxon>Pseudomonadati</taxon>
        <taxon>Pseudomonadota</taxon>
        <taxon>Betaproteobacteria</taxon>
        <taxon>Burkholderiales</taxon>
        <taxon>Burkholderiaceae</taxon>
        <taxon>Imbroritus</taxon>
    </lineage>
</organism>
<name>A0ACD3SSF1_9BURK</name>
<reference evidence="1" key="1">
    <citation type="submission" date="2019-05" db="EMBL/GenBank/DDBJ databases">
        <title>Revised genome assembly of Burkholderiaceae (previously Ralstonia) sp. PBA.</title>
        <authorList>
            <person name="Gan H.M."/>
        </authorList>
    </citation>
    <scope>NUCLEOTIDE SEQUENCE</scope>
    <source>
        <strain evidence="1">PBA</strain>
    </source>
</reference>
<comment type="caution">
    <text evidence="1">The sequence shown here is derived from an EMBL/GenBank/DDBJ whole genome shotgun (WGS) entry which is preliminary data.</text>
</comment>
<protein>
    <submittedName>
        <fullName evidence="1">Uracil-DNA glycosylase</fullName>
        <ecNumber evidence="1">3.2.2.27</ecNumber>
    </submittedName>
</protein>
<evidence type="ECO:0000313" key="2">
    <source>
        <dbReference type="Proteomes" id="UP000004277"/>
    </source>
</evidence>
<evidence type="ECO:0000313" key="1">
    <source>
        <dbReference type="EMBL" id="TMS59124.1"/>
    </source>
</evidence>
<sequence>MTQGSLFDAPAPSAVLDEPLAAQAARLPRDWHALLEPVWGTANWQRLAQFVDDARATGKPVFPHDVFHALHLTPLESVRVVILGQDPYHGVEQVDGTAVPQAHGLAFSVPRGVRIPPSLRNIYKEISAETGQPAPHSGNLEGWARQGVLLLNTVLTVEQGHAASHAKKGWEAVTDHLLHALAQRREHLVFLLWGSHAQAKAPLLTGTHLILQAPHPSPLSAHRGFLGCGHFAQANTWLARHGEPVIDWLATG</sequence>
<keyword evidence="1" id="KW-0326">Glycosidase</keyword>
<keyword evidence="1" id="KW-0378">Hydrolase</keyword>
<accession>A0ACD3SSF1</accession>
<gene>
    <name evidence="1" type="ORF">MW7_002785</name>
</gene>